<feature type="non-terminal residue" evidence="3">
    <location>
        <position position="1"/>
    </location>
</feature>
<evidence type="ECO:0000259" key="2">
    <source>
        <dbReference type="Pfam" id="PF15045"/>
    </source>
</evidence>
<dbReference type="GO" id="GO:0030276">
    <property type="term" value="F:clathrin binding"/>
    <property type="evidence" value="ECO:0007669"/>
    <property type="project" value="InterPro"/>
</dbReference>
<feature type="region of interest" description="Disordered" evidence="1">
    <location>
        <begin position="271"/>
        <end position="298"/>
    </location>
</feature>
<evidence type="ECO:0000256" key="1">
    <source>
        <dbReference type="SAM" id="MobiDB-lite"/>
    </source>
</evidence>
<name>A0A023GBT5_AMBTT</name>
<feature type="region of interest" description="Disordered" evidence="1">
    <location>
        <begin position="127"/>
        <end position="158"/>
    </location>
</feature>
<organism evidence="3">
    <name type="scientific">Amblyomma triste</name>
    <name type="common">Neotropical tick</name>
    <dbReference type="NCBI Taxonomy" id="251400"/>
    <lineage>
        <taxon>Eukaryota</taxon>
        <taxon>Metazoa</taxon>
        <taxon>Ecdysozoa</taxon>
        <taxon>Arthropoda</taxon>
        <taxon>Chelicerata</taxon>
        <taxon>Arachnida</taxon>
        <taxon>Acari</taxon>
        <taxon>Parasitiformes</taxon>
        <taxon>Ixodida</taxon>
        <taxon>Ixodoidea</taxon>
        <taxon>Ixodidae</taxon>
        <taxon>Amblyomminae</taxon>
        <taxon>Amblyomma</taxon>
    </lineage>
</organism>
<dbReference type="EMBL" id="GBBM01003737">
    <property type="protein sequence ID" value="JAC31681.1"/>
    <property type="molecule type" value="mRNA"/>
</dbReference>
<protein>
    <recommendedName>
        <fullName evidence="2">Aftiphilin clathrin-binding box domain-containing protein</fullName>
    </recommendedName>
</protein>
<dbReference type="Pfam" id="PF15045">
    <property type="entry name" value="Clathrin_bdg"/>
    <property type="match status" value="1"/>
</dbReference>
<feature type="compositionally biased region" description="Polar residues" evidence="1">
    <location>
        <begin position="283"/>
        <end position="298"/>
    </location>
</feature>
<dbReference type="InterPro" id="IPR029205">
    <property type="entry name" value="Clathrin-bd"/>
</dbReference>
<evidence type="ECO:0000313" key="3">
    <source>
        <dbReference type="EMBL" id="JAC31681.1"/>
    </source>
</evidence>
<dbReference type="PANTHER" id="PTHR16156:SF10">
    <property type="entry name" value="AFTIPHILIN-RELATED"/>
    <property type="match status" value="1"/>
</dbReference>
<dbReference type="AlphaFoldDB" id="A0A023GBT5"/>
<proteinExistence type="evidence at transcript level"/>
<dbReference type="InterPro" id="IPR046359">
    <property type="entry name" value="Aftin-like"/>
</dbReference>
<dbReference type="GO" id="GO:0030121">
    <property type="term" value="C:AP-1 adaptor complex"/>
    <property type="evidence" value="ECO:0007669"/>
    <property type="project" value="TreeGrafter"/>
</dbReference>
<reference evidence="3" key="1">
    <citation type="submission" date="2014-03" db="EMBL/GenBank/DDBJ databases">
        <title>The sialotranscriptome of Amblyomma triste, Amblyomma parvum and Amblyomma cajennense ticks, uncovered by 454-based RNA-seq.</title>
        <authorList>
            <person name="Garcia G.R."/>
            <person name="Gardinassi L.G."/>
            <person name="Ribeiro J.M."/>
            <person name="Anatriello E."/>
            <person name="Ferreira B.R."/>
            <person name="Moreira H.N."/>
            <person name="Mafra C."/>
            <person name="Olegario M.M."/>
            <person name="Szabo P.J."/>
            <person name="Miranda-Santos I.K."/>
            <person name="Maruyama S.R."/>
        </authorList>
    </citation>
    <scope>NUCLEOTIDE SEQUENCE</scope>
    <source>
        <strain evidence="3">Mato Grasso do Sul</strain>
        <tissue evidence="3">Salivary glands</tissue>
    </source>
</reference>
<feature type="domain" description="Aftiphilin clathrin-binding box" evidence="2">
    <location>
        <begin position="337"/>
        <end position="380"/>
    </location>
</feature>
<accession>A0A023GBT5</accession>
<dbReference type="PANTHER" id="PTHR16156">
    <property type="entry name" value="AFTIPHILIN A-RELATED"/>
    <property type="match status" value="1"/>
</dbReference>
<sequence length="507" mass="53304">LLKTGTSECVFHWSFASSDLGVGHQQTLQNSLPKLGRDSGCVVATMEADRDAAPLPEGVGALGSHTAPAVKIDTGSFNQHGHDCDDFDDDDDDFGHFAAATTVPVGSAGANHIPVKAVTKEVTAGMCDGTNGALPPEVGSDEDRGGDDDTSQDATEAASQTLEQTLADEADDGALFGSATSGVKREDSFDDFQQAQAVPFEAALATVDEGRDFADFEQAGERVPATVDGCEWGDSKGDDGFADFAAFGDSSKTAVEDNEWADDGWKAFTSTDEVDGTAEITPSWPQRDSIPGQTSSGESSFESLLQRAYALEGTSLSPDSGDGADFVALGCCEAHVRLWEQLQDLDRAPSLKFSWNGSLSCQHLLQSLSIDSRNIAGTESAAIPPAQFDWTSSGLVNPLEQPAASTLLDLEFLSSLSSAAVSSGSPPTSSLEKEFLELGMSAATAATAPPSSAPSKLQELLRNNVSTLSSTRRRPSLLSSEAQAILDRLPDLSFMQARVLMFPVRLD</sequence>
<dbReference type="GO" id="GO:0032588">
    <property type="term" value="C:trans-Golgi network membrane"/>
    <property type="evidence" value="ECO:0007669"/>
    <property type="project" value="InterPro"/>
</dbReference>